<dbReference type="InParanoid" id="A0A3N4L1V2"/>
<name>A0A3N4L1V2_9PEZI</name>
<feature type="region of interest" description="Disordered" evidence="1">
    <location>
        <begin position="1"/>
        <end position="86"/>
    </location>
</feature>
<dbReference type="AlphaFoldDB" id="A0A3N4L1V2"/>
<accession>A0A3N4L1V2</accession>
<keyword evidence="3" id="KW-1185">Reference proteome</keyword>
<proteinExistence type="predicted"/>
<reference evidence="2 3" key="1">
    <citation type="journal article" date="2018" name="Nat. Ecol. Evol.">
        <title>Pezizomycetes genomes reveal the molecular basis of ectomycorrhizal truffle lifestyle.</title>
        <authorList>
            <person name="Murat C."/>
            <person name="Payen T."/>
            <person name="Noel B."/>
            <person name="Kuo A."/>
            <person name="Morin E."/>
            <person name="Chen J."/>
            <person name="Kohler A."/>
            <person name="Krizsan K."/>
            <person name="Balestrini R."/>
            <person name="Da Silva C."/>
            <person name="Montanini B."/>
            <person name="Hainaut M."/>
            <person name="Levati E."/>
            <person name="Barry K.W."/>
            <person name="Belfiori B."/>
            <person name="Cichocki N."/>
            <person name="Clum A."/>
            <person name="Dockter R.B."/>
            <person name="Fauchery L."/>
            <person name="Guy J."/>
            <person name="Iotti M."/>
            <person name="Le Tacon F."/>
            <person name="Lindquist E.A."/>
            <person name="Lipzen A."/>
            <person name="Malagnac F."/>
            <person name="Mello A."/>
            <person name="Molinier V."/>
            <person name="Miyauchi S."/>
            <person name="Poulain J."/>
            <person name="Riccioni C."/>
            <person name="Rubini A."/>
            <person name="Sitrit Y."/>
            <person name="Splivallo R."/>
            <person name="Traeger S."/>
            <person name="Wang M."/>
            <person name="Zifcakova L."/>
            <person name="Wipf D."/>
            <person name="Zambonelli A."/>
            <person name="Paolocci F."/>
            <person name="Nowrousian M."/>
            <person name="Ottonello S."/>
            <person name="Baldrian P."/>
            <person name="Spatafora J.W."/>
            <person name="Henrissat B."/>
            <person name="Nagy L.G."/>
            <person name="Aury J.M."/>
            <person name="Wincker P."/>
            <person name="Grigoriev I.V."/>
            <person name="Bonfante P."/>
            <person name="Martin F.M."/>
        </authorList>
    </citation>
    <scope>NUCLEOTIDE SEQUENCE [LARGE SCALE GENOMIC DNA]</scope>
    <source>
        <strain evidence="2 3">CCBAS932</strain>
    </source>
</reference>
<sequence length="86" mass="10236">MPKNKNKTHKKLHITSSNNNKPSIQQRYPKPALQIIKRNHRTKGYRQYGKKANTNKKKREEKGKKEKGKRKKEKGKRKKEKAEQVT</sequence>
<feature type="compositionally biased region" description="Basic residues" evidence="1">
    <location>
        <begin position="65"/>
        <end position="79"/>
    </location>
</feature>
<feature type="compositionally biased region" description="Basic residues" evidence="1">
    <location>
        <begin position="1"/>
        <end position="13"/>
    </location>
</feature>
<feature type="compositionally biased region" description="Polar residues" evidence="1">
    <location>
        <begin position="14"/>
        <end position="26"/>
    </location>
</feature>
<protein>
    <submittedName>
        <fullName evidence="2">Uncharacterized protein</fullName>
    </submittedName>
</protein>
<dbReference type="EMBL" id="ML119107">
    <property type="protein sequence ID" value="RPB16794.1"/>
    <property type="molecule type" value="Genomic_DNA"/>
</dbReference>
<evidence type="ECO:0000313" key="3">
    <source>
        <dbReference type="Proteomes" id="UP000277580"/>
    </source>
</evidence>
<evidence type="ECO:0000256" key="1">
    <source>
        <dbReference type="SAM" id="MobiDB-lite"/>
    </source>
</evidence>
<organism evidence="2 3">
    <name type="scientific">Morchella conica CCBAS932</name>
    <dbReference type="NCBI Taxonomy" id="1392247"/>
    <lineage>
        <taxon>Eukaryota</taxon>
        <taxon>Fungi</taxon>
        <taxon>Dikarya</taxon>
        <taxon>Ascomycota</taxon>
        <taxon>Pezizomycotina</taxon>
        <taxon>Pezizomycetes</taxon>
        <taxon>Pezizales</taxon>
        <taxon>Morchellaceae</taxon>
        <taxon>Morchella</taxon>
    </lineage>
</organism>
<dbReference type="Proteomes" id="UP000277580">
    <property type="component" value="Unassembled WGS sequence"/>
</dbReference>
<evidence type="ECO:0000313" key="2">
    <source>
        <dbReference type="EMBL" id="RPB16794.1"/>
    </source>
</evidence>
<gene>
    <name evidence="2" type="ORF">P167DRAFT_192824</name>
</gene>